<dbReference type="InterPro" id="IPR004013">
    <property type="entry name" value="PHP_dom"/>
</dbReference>
<evidence type="ECO:0000313" key="11">
    <source>
        <dbReference type="EMBL" id="UYE92458.1"/>
    </source>
</evidence>
<dbReference type="EC" id="2.7.7.7" evidence="1"/>
<keyword evidence="2" id="KW-0808">Transferase</keyword>
<evidence type="ECO:0000256" key="4">
    <source>
        <dbReference type="ARBA" id="ARBA00022705"/>
    </source>
</evidence>
<accession>A0AAE9P619</accession>
<evidence type="ECO:0000256" key="1">
    <source>
        <dbReference type="ARBA" id="ARBA00012417"/>
    </source>
</evidence>
<dbReference type="GO" id="GO:0003887">
    <property type="term" value="F:DNA-directed DNA polymerase activity"/>
    <property type="evidence" value="ECO:0007669"/>
    <property type="project" value="UniProtKB-KW"/>
</dbReference>
<proteinExistence type="predicted"/>
<gene>
    <name evidence="11" type="ORF">H1_38</name>
</gene>
<dbReference type="Gene3D" id="3.20.20.140">
    <property type="entry name" value="Metal-dependent hydrolases"/>
    <property type="match status" value="1"/>
</dbReference>
<evidence type="ECO:0000256" key="6">
    <source>
        <dbReference type="ARBA" id="ARBA00049244"/>
    </source>
</evidence>
<dbReference type="InterPro" id="IPR040982">
    <property type="entry name" value="DNA_pol3_finger"/>
</dbReference>
<keyword evidence="3" id="KW-0548">Nucleotidyltransferase</keyword>
<feature type="domain" description="PHP" evidence="7">
    <location>
        <begin position="6"/>
        <end position="212"/>
    </location>
</feature>
<dbReference type="EMBL" id="OP534061">
    <property type="protein sequence ID" value="UYE92458.1"/>
    <property type="molecule type" value="Genomic_DNA"/>
</dbReference>
<evidence type="ECO:0000256" key="2">
    <source>
        <dbReference type="ARBA" id="ARBA00022679"/>
    </source>
</evidence>
<evidence type="ECO:0000256" key="5">
    <source>
        <dbReference type="ARBA" id="ARBA00022932"/>
    </source>
</evidence>
<dbReference type="InterPro" id="IPR011708">
    <property type="entry name" value="DNA_pol3_alpha_NTPase_dom"/>
</dbReference>
<comment type="catalytic activity">
    <reaction evidence="6">
        <text>DNA(n) + a 2'-deoxyribonucleoside 5'-triphosphate = DNA(n+1) + diphosphate</text>
        <dbReference type="Rhea" id="RHEA:22508"/>
        <dbReference type="Rhea" id="RHEA-COMP:17339"/>
        <dbReference type="Rhea" id="RHEA-COMP:17340"/>
        <dbReference type="ChEBI" id="CHEBI:33019"/>
        <dbReference type="ChEBI" id="CHEBI:61560"/>
        <dbReference type="ChEBI" id="CHEBI:173112"/>
        <dbReference type="EC" id="2.7.7.7"/>
    </reaction>
</comment>
<keyword evidence="4" id="KW-0235">DNA replication</keyword>
<dbReference type="Pfam" id="PF02811">
    <property type="entry name" value="PHP"/>
    <property type="match status" value="1"/>
</dbReference>
<evidence type="ECO:0000259" key="10">
    <source>
        <dbReference type="Pfam" id="PF17657"/>
    </source>
</evidence>
<feature type="domain" description="DNA polymerase III alpha subunit finger" evidence="10">
    <location>
        <begin position="673"/>
        <end position="818"/>
    </location>
</feature>
<dbReference type="GO" id="GO:0006260">
    <property type="term" value="P:DNA replication"/>
    <property type="evidence" value="ECO:0007669"/>
    <property type="project" value="UniProtKB-KW"/>
</dbReference>
<evidence type="ECO:0000313" key="12">
    <source>
        <dbReference type="Proteomes" id="UP001232159"/>
    </source>
</evidence>
<dbReference type="InterPro" id="IPR004805">
    <property type="entry name" value="DnaE2/DnaE/PolC"/>
</dbReference>
<feature type="domain" description="Bacterial DNA polymerase III alpha subunit NTPase" evidence="8">
    <location>
        <begin position="369"/>
        <end position="627"/>
    </location>
</feature>
<evidence type="ECO:0000259" key="7">
    <source>
        <dbReference type="Pfam" id="PF02811"/>
    </source>
</evidence>
<dbReference type="Proteomes" id="UP001232159">
    <property type="component" value="Segment"/>
</dbReference>
<evidence type="ECO:0000259" key="8">
    <source>
        <dbReference type="Pfam" id="PF07733"/>
    </source>
</evidence>
<dbReference type="Pfam" id="PF14579">
    <property type="entry name" value="HHH_6"/>
    <property type="match status" value="1"/>
</dbReference>
<organism evidence="11 12">
    <name type="scientific">Enterococcus phage H1</name>
    <dbReference type="NCBI Taxonomy" id="2982918"/>
    <lineage>
        <taxon>Viruses</taxon>
        <taxon>Duplodnaviria</taxon>
        <taxon>Heunggongvirae</taxon>
        <taxon>Uroviricota</taxon>
        <taxon>Caudoviricetes</taxon>
    </lineage>
</organism>
<feature type="domain" description="DNA polymerase helix-hairpin-helix motif" evidence="9">
    <location>
        <begin position="900"/>
        <end position="981"/>
    </location>
</feature>
<protein>
    <recommendedName>
        <fullName evidence="1">DNA-directed DNA polymerase</fullName>
        <ecNumber evidence="1">2.7.7.7</ecNumber>
    </recommendedName>
</protein>
<dbReference type="InterPro" id="IPR016195">
    <property type="entry name" value="Pol/histidinol_Pase-like"/>
</dbReference>
<dbReference type="Gene3D" id="1.10.10.1600">
    <property type="entry name" value="Bacterial DNA polymerase III alpha subunit, thumb domain"/>
    <property type="match status" value="1"/>
</dbReference>
<evidence type="ECO:0000256" key="3">
    <source>
        <dbReference type="ARBA" id="ARBA00022695"/>
    </source>
</evidence>
<dbReference type="PANTHER" id="PTHR32294:SF0">
    <property type="entry name" value="DNA POLYMERASE III SUBUNIT ALPHA"/>
    <property type="match status" value="1"/>
</dbReference>
<dbReference type="PANTHER" id="PTHR32294">
    <property type="entry name" value="DNA POLYMERASE III SUBUNIT ALPHA"/>
    <property type="match status" value="1"/>
</dbReference>
<dbReference type="GO" id="GO:0008408">
    <property type="term" value="F:3'-5' exonuclease activity"/>
    <property type="evidence" value="ECO:0007669"/>
    <property type="project" value="InterPro"/>
</dbReference>
<reference evidence="11" key="1">
    <citation type="submission" date="2022-09" db="EMBL/GenBank/DDBJ databases">
        <authorList>
            <person name="Murray E."/>
            <person name="Buttimer C."/>
            <person name="Hill C."/>
        </authorList>
    </citation>
    <scope>NUCLEOTIDE SEQUENCE</scope>
</reference>
<dbReference type="Pfam" id="PF17657">
    <property type="entry name" value="DNA_pol3_finger"/>
    <property type="match status" value="1"/>
</dbReference>
<name>A0AAE9P619_9CAUD</name>
<dbReference type="InterPro" id="IPR029460">
    <property type="entry name" value="DNAPol_HHH"/>
</dbReference>
<keyword evidence="5" id="KW-0239">DNA-directed DNA polymerase</keyword>
<evidence type="ECO:0000259" key="9">
    <source>
        <dbReference type="Pfam" id="PF14579"/>
    </source>
</evidence>
<dbReference type="Pfam" id="PF07733">
    <property type="entry name" value="DNA_pol3_alpha"/>
    <property type="match status" value="1"/>
</dbReference>
<dbReference type="InterPro" id="IPR041931">
    <property type="entry name" value="DNA_pol3_alpha_thumb_dom"/>
</dbReference>
<keyword evidence="12" id="KW-1185">Reference proteome</keyword>
<dbReference type="Gene3D" id="1.10.150.870">
    <property type="match status" value="1"/>
</dbReference>
<dbReference type="SUPFAM" id="SSF89550">
    <property type="entry name" value="PHP domain-like"/>
    <property type="match status" value="1"/>
</dbReference>
<sequence length="1284" mass="148512">MGYYSIHNHSSFSNALLGFADSINDIKQSVDYALDLGLSGYVLTDHEGLSGHAQLMHYRDKLEKEGRIDHESFTIGFGDEIYLVEDLEMGQKYYHHLLIAKDKKGHKILRMLSSKAWENSYWDRGLQRTPITREQVKEIMEQENGKGHIVSSTACLGSFEAQAFLKIKAAEEVPFGEKINQEKILEEKQKIVDFVLWNQEVFGEEDFYLEIAPNTSEEQRYVNRRVWKLGKAMNVPVVFSTDSHYLTEADREIHKAYLNSKQAEREVDDFYYTAYMMPPEQVKEYFLLDFSEEEFQEMLDNLEKIRSGIKHYSLFKEQEIPYVPVNVPELSKTYNNIDLSKYKHLTMLLNSDEDQDLYWSRTCLNQLEIRNVLNERYLEQLEIEATTLVKISERLKQPMTSYYNTAQKIIELIWAEGDSLVGVSRGSAMGFMSNWLLDVTQVDPIPYVGDMSWRHLAESRPELPDVDIDSQGSKREQILLALKNFFGHDRVLNIATFGTEKAKSALATAARGLGISDDVSSYLSGLIPNERGFDWNLKDMVYGNPEKGRKPVSEFINEINKYENYLETALAIEGMIKSRGSHASGVYIFNHPYTDINAMMKTPNDLEVTQWDYHDSDDMGALKMDMLSIEALDKIRQTMDLLIKDNRMEWKGSLKETYFSTLHPDVLDYSKELWEPTWDNKVLDIFQLDTPVGKEAVRKGKPEDVKDAAALNSLMRLMATENGEMPLEKYARFKENIQLWYEELEKYNIPADEIPLLEKHFLSSYGVPNTQEELMLILMDENICNFTETEANAARKIIGKKLMDKIPELRAKIFEQAVCSNETIHYIWDSAVSVQMGYSFSILHTIGYTIIALQELNLFNHYPSIYWNCGCLIVNSGDETGTSTDYSKMAVALGNTIKHGIKVEMVDINKSESNFSPNVEGNFISYGLRPLTGIGYEFIQKIFEGRPFSSLADFVRKTNPNKMQMLTLIKAGAFREIDNSDRKITLAKYAKMMTGLRKNLTMTQVPLVMKINRFPESLQEEKRIYEFNRYVNEVLTKSGQIVRLDDRAQNFLSSIGLDEFIETFSDEDRYWTVMSRDRWSKFYDKKMDTVRKWLRENKESLLEEIFFDEMLELFDSYGGHDSYARWEMESMNFYYTEHELNCVDVDRYGIDNFELLPREAQKINPYASFSKLKLNRIVGTIIGKNKVKASIDVLTPEGTVVLVKMYKGDFSYWDKQISERTSTGKKTVVEKSFFERGNKLFITGFRRDDQFIPRAYNDTATPKIGLITETRDDGSIVLKTERAA</sequence>